<evidence type="ECO:0000313" key="2">
    <source>
        <dbReference type="Proteomes" id="UP000688947"/>
    </source>
</evidence>
<protein>
    <submittedName>
        <fullName evidence="1">Uncharacterized protein</fullName>
    </submittedName>
</protein>
<reference evidence="1" key="1">
    <citation type="submission" date="2021-01" db="EMBL/GenBank/DDBJ databases">
        <title>Phytophthora aleatoria, a newly-described species from Pinus radiata is distinct from Phytophthora cactorum isolates based on comparative genomics.</title>
        <authorList>
            <person name="Mcdougal R."/>
            <person name="Panda P."/>
            <person name="Williams N."/>
            <person name="Studholme D.J."/>
        </authorList>
    </citation>
    <scope>NUCLEOTIDE SEQUENCE</scope>
    <source>
        <strain evidence="1">NZFS 3830</strain>
    </source>
</reference>
<dbReference type="EMBL" id="JAENGZ010003069">
    <property type="protein sequence ID" value="KAG6942251.1"/>
    <property type="molecule type" value="Genomic_DNA"/>
</dbReference>
<gene>
    <name evidence="1" type="ORF">JG687_00019166</name>
</gene>
<dbReference type="Proteomes" id="UP000688947">
    <property type="component" value="Unassembled WGS sequence"/>
</dbReference>
<organism evidence="1 2">
    <name type="scientific">Phytophthora cactorum</name>
    <dbReference type="NCBI Taxonomy" id="29920"/>
    <lineage>
        <taxon>Eukaryota</taxon>
        <taxon>Sar</taxon>
        <taxon>Stramenopiles</taxon>
        <taxon>Oomycota</taxon>
        <taxon>Peronosporomycetes</taxon>
        <taxon>Peronosporales</taxon>
        <taxon>Peronosporaceae</taxon>
        <taxon>Phytophthora</taxon>
    </lineage>
</organism>
<evidence type="ECO:0000313" key="1">
    <source>
        <dbReference type="EMBL" id="KAG6942251.1"/>
    </source>
</evidence>
<dbReference type="AlphaFoldDB" id="A0A8T1TKZ5"/>
<accession>A0A8T1TKZ5</accession>
<sequence length="104" mass="11971">MQYMLLTCASKKCCEYAPTAKCPWRGKVLICERSDTMTVYELHDHFTTAQDVGKMVIPLRQNEFCKEMAEQGLKPVRIRNAMKVKMQLSENSAPTLRMVQNLVN</sequence>
<dbReference type="OrthoDB" id="97124at2759"/>
<comment type="caution">
    <text evidence="1">The sequence shown here is derived from an EMBL/GenBank/DDBJ whole genome shotgun (WGS) entry which is preliminary data.</text>
</comment>
<name>A0A8T1TKZ5_9STRA</name>
<proteinExistence type="predicted"/>